<evidence type="ECO:0000313" key="3">
    <source>
        <dbReference type="Proteomes" id="UP000215902"/>
    </source>
</evidence>
<sequence length="399" mass="42375">VREQVTSSLHHIYTRDQPSQQQLTPQQSEELDRLADAKVFCCRAPLAELVALDCVCACLAACPEPKRLFDRLFHSAGAGWPVQREKRRATQLSRLLSLCLCTGTGGPVLECAASWLRRHEGRPAVRLVARALAEDATAMPPEQLRRLGQLGRTSPQAAEALLLAFGDTYGWETAGSQQQQKQQQQQEQHTLEPPPLAVLQLACDWLQSCGGSSGGKQQSMQQQQQQQQQLATLLRGAGAQRHAEHSALYCMLRWLAASPLPSMPPLGSADAAIARLLDDLFAALVDSCVRCPADSAVSGGGGGNSSSTNSNPNHLSAAPLRGSEAAELLDIAARSACPESALTRLAHLLPLAMSAGLLAGRPAQLGRLLAGHAKVCQFAGVAGRALMASSGSEIGVSRN</sequence>
<dbReference type="InterPro" id="IPR027844">
    <property type="entry name" value="INTS15"/>
</dbReference>
<dbReference type="PANTHER" id="PTHR14540:SF2">
    <property type="entry name" value="INTEGRATOR COMPLEX SUBUNIT 15"/>
    <property type="match status" value="1"/>
</dbReference>
<gene>
    <name evidence="2" type="ORF">BOX15_Mlig021584g1</name>
</gene>
<reference evidence="2 3" key="1">
    <citation type="submission" date="2017-06" db="EMBL/GenBank/DDBJ databases">
        <title>A platform for efficient transgenesis in Macrostomum lignano, a flatworm model organism for stem cell research.</title>
        <authorList>
            <person name="Berezikov E."/>
        </authorList>
    </citation>
    <scope>NUCLEOTIDE SEQUENCE [LARGE SCALE GENOMIC DNA]</scope>
    <source>
        <strain evidence="2">DV1</strain>
        <tissue evidence="2">Whole organism</tissue>
    </source>
</reference>
<dbReference type="AlphaFoldDB" id="A0A267DX06"/>
<name>A0A267DX06_9PLAT</name>
<evidence type="ECO:0000256" key="1">
    <source>
        <dbReference type="SAM" id="MobiDB-lite"/>
    </source>
</evidence>
<dbReference type="PANTHER" id="PTHR14540">
    <property type="entry name" value="INTEGRATOR COMPLEX SUBUNIT 15"/>
    <property type="match status" value="1"/>
</dbReference>
<proteinExistence type="predicted"/>
<protein>
    <submittedName>
        <fullName evidence="2">Uncharacterized protein</fullName>
    </submittedName>
</protein>
<keyword evidence="3" id="KW-1185">Reference proteome</keyword>
<feature type="non-terminal residue" evidence="2">
    <location>
        <position position="1"/>
    </location>
</feature>
<organism evidence="2 3">
    <name type="scientific">Macrostomum lignano</name>
    <dbReference type="NCBI Taxonomy" id="282301"/>
    <lineage>
        <taxon>Eukaryota</taxon>
        <taxon>Metazoa</taxon>
        <taxon>Spiralia</taxon>
        <taxon>Lophotrochozoa</taxon>
        <taxon>Platyhelminthes</taxon>
        <taxon>Rhabditophora</taxon>
        <taxon>Macrostomorpha</taxon>
        <taxon>Macrostomida</taxon>
        <taxon>Macrostomidae</taxon>
        <taxon>Macrostomum</taxon>
    </lineage>
</organism>
<evidence type="ECO:0000313" key="2">
    <source>
        <dbReference type="EMBL" id="PAA53828.1"/>
    </source>
</evidence>
<dbReference type="EMBL" id="NIVC01003018">
    <property type="protein sequence ID" value="PAA53828.1"/>
    <property type="molecule type" value="Genomic_DNA"/>
</dbReference>
<accession>A0A267DX06</accession>
<comment type="caution">
    <text evidence="2">The sequence shown here is derived from an EMBL/GenBank/DDBJ whole genome shotgun (WGS) entry which is preliminary data.</text>
</comment>
<dbReference type="Proteomes" id="UP000215902">
    <property type="component" value="Unassembled WGS sequence"/>
</dbReference>
<feature type="region of interest" description="Disordered" evidence="1">
    <location>
        <begin position="299"/>
        <end position="318"/>
    </location>
</feature>
<dbReference type="Pfam" id="PF14964">
    <property type="entry name" value="INTS15"/>
    <property type="match status" value="1"/>
</dbReference>